<evidence type="ECO:0000313" key="4">
    <source>
        <dbReference type="Proteomes" id="UP000828390"/>
    </source>
</evidence>
<dbReference type="AlphaFoldDB" id="A0A9D3Z819"/>
<protein>
    <recommendedName>
        <fullName evidence="5">ZP domain-containing protein</fullName>
    </recommendedName>
</protein>
<feature type="signal peptide" evidence="2">
    <location>
        <begin position="1"/>
        <end position="15"/>
    </location>
</feature>
<keyword evidence="4" id="KW-1185">Reference proteome</keyword>
<organism evidence="3 4">
    <name type="scientific">Dreissena polymorpha</name>
    <name type="common">Zebra mussel</name>
    <name type="synonym">Mytilus polymorpha</name>
    <dbReference type="NCBI Taxonomy" id="45954"/>
    <lineage>
        <taxon>Eukaryota</taxon>
        <taxon>Metazoa</taxon>
        <taxon>Spiralia</taxon>
        <taxon>Lophotrochozoa</taxon>
        <taxon>Mollusca</taxon>
        <taxon>Bivalvia</taxon>
        <taxon>Autobranchia</taxon>
        <taxon>Heteroconchia</taxon>
        <taxon>Euheterodonta</taxon>
        <taxon>Imparidentia</taxon>
        <taxon>Neoheterodontei</taxon>
        <taxon>Myida</taxon>
        <taxon>Dreissenoidea</taxon>
        <taxon>Dreissenidae</taxon>
        <taxon>Dreissena</taxon>
    </lineage>
</organism>
<keyword evidence="2" id="KW-0732">Signal</keyword>
<dbReference type="Proteomes" id="UP000828390">
    <property type="component" value="Unassembled WGS sequence"/>
</dbReference>
<evidence type="ECO:0000313" key="3">
    <source>
        <dbReference type="EMBL" id="KAH3712330.1"/>
    </source>
</evidence>
<reference evidence="3" key="2">
    <citation type="submission" date="2020-11" db="EMBL/GenBank/DDBJ databases">
        <authorList>
            <person name="McCartney M.A."/>
            <person name="Auch B."/>
            <person name="Kono T."/>
            <person name="Mallez S."/>
            <person name="Becker A."/>
            <person name="Gohl D.M."/>
            <person name="Silverstein K.A.T."/>
            <person name="Koren S."/>
            <person name="Bechman K.B."/>
            <person name="Herman A."/>
            <person name="Abrahante J.E."/>
            <person name="Garbe J."/>
        </authorList>
    </citation>
    <scope>NUCLEOTIDE SEQUENCE</scope>
    <source>
        <strain evidence="3">Duluth1</strain>
        <tissue evidence="3">Whole animal</tissue>
    </source>
</reference>
<evidence type="ECO:0000256" key="1">
    <source>
        <dbReference type="SAM" id="MobiDB-lite"/>
    </source>
</evidence>
<gene>
    <name evidence="3" type="ORF">DPMN_072027</name>
</gene>
<feature type="chain" id="PRO_5038426875" description="ZP domain-containing protein" evidence="2">
    <location>
        <begin position="16"/>
        <end position="287"/>
    </location>
</feature>
<sequence length="287" mass="31633">MIIFVSFIVFGLCKADIRCFPNGTIVVPNPGGHFNKVDVESKTCRLRGSEMHEELWLDNCQMDAIHNVTLLKLVEPGIIINGTFRSFVCKQIPDEGIIVNVSVGMKVTEDPSIPTKEQVLDNGVRIITRLGENTTGAKVPAQAATKIVWDLQIAQFRIIPEVCSYMSKSGPVILLQNGCSKASGQVSDFVTGASGGFLMLFPASFSDRASNDVAIVCSVRVCLSSDADSCNANCGANSKTNQRRRRHLEKRSTSVQRLLSSRSNMILRKSRHSSEIHSVRSRHRPWE</sequence>
<evidence type="ECO:0008006" key="5">
    <source>
        <dbReference type="Google" id="ProtNLM"/>
    </source>
</evidence>
<evidence type="ECO:0000256" key="2">
    <source>
        <dbReference type="SAM" id="SignalP"/>
    </source>
</evidence>
<proteinExistence type="predicted"/>
<comment type="caution">
    <text evidence="3">The sequence shown here is derived from an EMBL/GenBank/DDBJ whole genome shotgun (WGS) entry which is preliminary data.</text>
</comment>
<reference evidence="3" key="1">
    <citation type="journal article" date="2019" name="bioRxiv">
        <title>The Genome of the Zebra Mussel, Dreissena polymorpha: A Resource for Invasive Species Research.</title>
        <authorList>
            <person name="McCartney M.A."/>
            <person name="Auch B."/>
            <person name="Kono T."/>
            <person name="Mallez S."/>
            <person name="Zhang Y."/>
            <person name="Obille A."/>
            <person name="Becker A."/>
            <person name="Abrahante J.E."/>
            <person name="Garbe J."/>
            <person name="Badalamenti J.P."/>
            <person name="Herman A."/>
            <person name="Mangelson H."/>
            <person name="Liachko I."/>
            <person name="Sullivan S."/>
            <person name="Sone E.D."/>
            <person name="Koren S."/>
            <person name="Silverstein K.A.T."/>
            <person name="Beckman K.B."/>
            <person name="Gohl D.M."/>
        </authorList>
    </citation>
    <scope>NUCLEOTIDE SEQUENCE</scope>
    <source>
        <strain evidence="3">Duluth1</strain>
        <tissue evidence="3">Whole animal</tissue>
    </source>
</reference>
<dbReference type="InterPro" id="IPR042235">
    <property type="entry name" value="ZP-C_dom"/>
</dbReference>
<dbReference type="EMBL" id="JAIWYP010000014">
    <property type="protein sequence ID" value="KAH3712330.1"/>
    <property type="molecule type" value="Genomic_DNA"/>
</dbReference>
<feature type="region of interest" description="Disordered" evidence="1">
    <location>
        <begin position="237"/>
        <end position="257"/>
    </location>
</feature>
<dbReference type="Gene3D" id="2.60.40.4100">
    <property type="entry name" value="Zona pellucida, ZP-C domain"/>
    <property type="match status" value="1"/>
</dbReference>
<accession>A0A9D3Z819</accession>
<name>A0A9D3Z819_DREPO</name>